<sequence length="1322" mass="146627">MREMAILSGSLCLVCPKSPPPPWLCVLTALCAGAVEDVDYVIGYFFGTFLDDALKSQFYHNISSYMVHDKLKNEDGNFNSVAVLATLYEIPSPTTAQASACDNPNLINVVRPYQLNKKKFKLKFQSSQGPKPQHSSGSNHQHSQSASCAGCGGPHARVKNTSQHQGGVHQIQEDIPLFPVQATPSCDLYVVNSSQAPARSIVQLEVKSIPLTMDVDTVASASLIGSVFIVLELTQAYQQLKLGPASQEILTLSTPYGPYKCLFLPDGLSSASAIFQSVITIHASQAKSEGGSQMSTLLKQRMKEAQAKFTIFQGNPFLPRVPSYTWQRAPKSVNPGVRELPTDSTPKNLRWAPSVMASAHTPIYEADPLPEMICHKCLFKLEEAYDFQQKCMEVNATMLRHLQPFSQQRSVQQYLALAGRHHRQNSLNHSDDMSTLDVDHIETKLQPDSPPPRPANTGNTFQEVFLEEFSTDSFFSEVVLEDSLQETMDIAQNSPQLPPAPPTPPPPTPPPPPPASLPETSLLQPTCLQSPTQPNLWSLSQIKKEPGLGSVVQHKTPSGVHITLQQTAPVAATIVRANPPPAHSNPPSARSNPSLAQSNPPSTNSNPSLARSNPPTRSNPFLARSSHPACSNPSPARSNPPSTRSNPPSTRSNPPPASSNSAVTPPIASPQPSSLKNVPLDIKPRKCKTCHFASTSREEMDQHLCSFQMSWQCNICQKYFYNKGNLLRHKGVCKSKSYKCTQCRLNFGSLEKMAQHRIIHTKVLAYVRDEDMSVCSCGKKFGCKMMMRIHKRYHHSYPRTESPAGASIRNGTDRFSGKVSYTYTCNFCRMDFDNAVKLKIHKKMHYRHNELLSKKKKRDALKAAAEVDHVNDAEAKAPPQIDKEIQNRMGHFMPGAWNNRVCNLCGMGFDNERKFKNHKRMHYRLRRSMAKKERKNLEAEQTKGPEASEPAPPTMTKDSKTWFRKCNCKYCGEEFPNSSALIAHMRQKHALMKPTFKCEECHKVIMNRGGYITHIKSHKVCKVCLKLFSSLDHLAYGGVPKRSCHKCLRCNSLKFTTRPAWLAHCKMHAASKLGRLSSTIVNASRAAVVPCSFCNEMFPDPAALVSHLEIHVGNSSSSMGATMGEATAEPNKVNPLLIYSCTTCGNAFSSKDAWTRHQKMHATGRHKYYPCKICGKKFISLETFQAHSANHTSSNQPEPVPAAAEAGPEFPCKRCPFSCFSQQALNSHMRIHASSKPAGELVNNGQVKVNSTRKKMVLVKTSNGYKCSVCPKVFPNHYAGASHVRSHLQGPKNYICPLCPKKYKDSEILYKHIYLDHPDNRH</sequence>
<feature type="domain" description="C2H2-type" evidence="7">
    <location>
        <begin position="1139"/>
        <end position="1166"/>
    </location>
</feature>
<reference evidence="8" key="1">
    <citation type="submission" date="2020-11" db="EMBL/GenBank/DDBJ databases">
        <authorList>
            <person name="Tran Van P."/>
        </authorList>
    </citation>
    <scope>NUCLEOTIDE SEQUENCE</scope>
</reference>
<feature type="region of interest" description="Disordered" evidence="6">
    <location>
        <begin position="124"/>
        <end position="166"/>
    </location>
</feature>
<dbReference type="PROSITE" id="PS00028">
    <property type="entry name" value="ZINC_FINGER_C2H2_1"/>
    <property type="match status" value="11"/>
</dbReference>
<dbReference type="InterPro" id="IPR013087">
    <property type="entry name" value="Znf_C2H2_type"/>
</dbReference>
<dbReference type="GO" id="GO:0071897">
    <property type="term" value="P:DNA biosynthetic process"/>
    <property type="evidence" value="ECO:0007669"/>
    <property type="project" value="UniProtKB-ARBA"/>
</dbReference>
<feature type="compositionally biased region" description="Low complexity" evidence="6">
    <location>
        <begin position="585"/>
        <end position="608"/>
    </location>
</feature>
<dbReference type="SUPFAM" id="SSF57716">
    <property type="entry name" value="Glucocorticoid receptor-like (DNA-binding domain)"/>
    <property type="match status" value="1"/>
</dbReference>
<dbReference type="PROSITE" id="PS50157">
    <property type="entry name" value="ZINC_FINGER_C2H2_2"/>
    <property type="match status" value="11"/>
</dbReference>
<feature type="region of interest" description="Disordered" evidence="6">
    <location>
        <begin position="492"/>
        <end position="533"/>
    </location>
</feature>
<dbReference type="Pfam" id="PF07776">
    <property type="entry name" value="zf-AD"/>
    <property type="match status" value="1"/>
</dbReference>
<gene>
    <name evidence="8" type="ORF">TSIB3V08_LOCUS637</name>
</gene>
<dbReference type="SUPFAM" id="SSF57667">
    <property type="entry name" value="beta-beta-alpha zinc fingers"/>
    <property type="match status" value="6"/>
</dbReference>
<feature type="domain" description="C2H2-type" evidence="7">
    <location>
        <begin position="900"/>
        <end position="927"/>
    </location>
</feature>
<dbReference type="GO" id="GO:0005634">
    <property type="term" value="C:nucleus"/>
    <property type="evidence" value="ECO:0007669"/>
    <property type="project" value="InterPro"/>
</dbReference>
<dbReference type="Pfam" id="PF00096">
    <property type="entry name" value="zf-C2H2"/>
    <property type="match status" value="4"/>
</dbReference>
<feature type="domain" description="C2H2-type" evidence="7">
    <location>
        <begin position="996"/>
        <end position="1023"/>
    </location>
</feature>
<feature type="compositionally biased region" description="Polar residues" evidence="6">
    <location>
        <begin position="519"/>
        <end position="533"/>
    </location>
</feature>
<evidence type="ECO:0000256" key="4">
    <source>
        <dbReference type="ARBA" id="ARBA00022833"/>
    </source>
</evidence>
<dbReference type="InterPro" id="IPR036236">
    <property type="entry name" value="Znf_C2H2_sf"/>
</dbReference>
<feature type="compositionally biased region" description="Low complexity" evidence="6">
    <location>
        <begin position="631"/>
        <end position="666"/>
    </location>
</feature>
<feature type="domain" description="C2H2-type" evidence="7">
    <location>
        <begin position="1210"/>
        <end position="1237"/>
    </location>
</feature>
<evidence type="ECO:0000256" key="5">
    <source>
        <dbReference type="PROSITE-ProRule" id="PRU00042"/>
    </source>
</evidence>
<feature type="compositionally biased region" description="Pro residues" evidence="6">
    <location>
        <begin position="496"/>
        <end position="516"/>
    </location>
</feature>
<feature type="domain" description="C2H2-type" evidence="7">
    <location>
        <begin position="823"/>
        <end position="850"/>
    </location>
</feature>
<evidence type="ECO:0000256" key="6">
    <source>
        <dbReference type="SAM" id="MobiDB-lite"/>
    </source>
</evidence>
<keyword evidence="1" id="KW-0479">Metal-binding</keyword>
<protein>
    <recommendedName>
        <fullName evidence="7">C2H2-type domain-containing protein</fullName>
    </recommendedName>
</protein>
<feature type="domain" description="C2H2-type" evidence="7">
    <location>
        <begin position="1089"/>
        <end position="1116"/>
    </location>
</feature>
<name>A0A7R9ALL7_TIMSH</name>
<feature type="domain" description="C2H2-type" evidence="7">
    <location>
        <begin position="1169"/>
        <end position="1196"/>
    </location>
</feature>
<dbReference type="SMART" id="SM00355">
    <property type="entry name" value="ZnF_C2H2"/>
    <property type="match status" value="13"/>
</dbReference>
<evidence type="ECO:0000259" key="7">
    <source>
        <dbReference type="PROSITE" id="PS50157"/>
    </source>
</evidence>
<evidence type="ECO:0000256" key="1">
    <source>
        <dbReference type="ARBA" id="ARBA00022723"/>
    </source>
</evidence>
<dbReference type="InterPro" id="IPR012934">
    <property type="entry name" value="Znf_AD"/>
</dbReference>
<feature type="region of interest" description="Disordered" evidence="6">
    <location>
        <begin position="928"/>
        <end position="956"/>
    </location>
</feature>
<feature type="compositionally biased region" description="Polar residues" evidence="6">
    <location>
        <begin position="609"/>
        <end position="619"/>
    </location>
</feature>
<accession>A0A7R9ALL7</accession>
<proteinExistence type="predicted"/>
<feature type="domain" description="C2H2-type" evidence="7">
    <location>
        <begin position="1294"/>
        <end position="1322"/>
    </location>
</feature>
<organism evidence="8">
    <name type="scientific">Timema shepardi</name>
    <name type="common">Walking stick</name>
    <dbReference type="NCBI Taxonomy" id="629360"/>
    <lineage>
        <taxon>Eukaryota</taxon>
        <taxon>Metazoa</taxon>
        <taxon>Ecdysozoa</taxon>
        <taxon>Arthropoda</taxon>
        <taxon>Hexapoda</taxon>
        <taxon>Insecta</taxon>
        <taxon>Pterygota</taxon>
        <taxon>Neoptera</taxon>
        <taxon>Polyneoptera</taxon>
        <taxon>Phasmatodea</taxon>
        <taxon>Timematodea</taxon>
        <taxon>Timematoidea</taxon>
        <taxon>Timematidae</taxon>
        <taxon>Timema</taxon>
    </lineage>
</organism>
<evidence type="ECO:0000256" key="2">
    <source>
        <dbReference type="ARBA" id="ARBA00022737"/>
    </source>
</evidence>
<dbReference type="PANTHER" id="PTHR24409">
    <property type="entry name" value="ZINC FINGER PROTEIN 142"/>
    <property type="match status" value="1"/>
</dbReference>
<keyword evidence="4" id="KW-0862">Zinc</keyword>
<dbReference type="PANTHER" id="PTHR24409:SF295">
    <property type="entry name" value="AZ2-RELATED"/>
    <property type="match status" value="1"/>
</dbReference>
<feature type="compositionally biased region" description="Low complexity" evidence="6">
    <location>
        <begin position="124"/>
        <end position="147"/>
    </location>
</feature>
<feature type="domain" description="C2H2-type" evidence="7">
    <location>
        <begin position="738"/>
        <end position="761"/>
    </location>
</feature>
<dbReference type="SMART" id="SM00868">
    <property type="entry name" value="zf-AD"/>
    <property type="match status" value="1"/>
</dbReference>
<feature type="region of interest" description="Disordered" evidence="6">
    <location>
        <begin position="576"/>
        <end position="679"/>
    </location>
</feature>
<dbReference type="EMBL" id="OC000162">
    <property type="protein sequence ID" value="CAD7256356.1"/>
    <property type="molecule type" value="Genomic_DNA"/>
</dbReference>
<keyword evidence="3 5" id="KW-0863">Zinc-finger</keyword>
<dbReference type="InterPro" id="IPR043502">
    <property type="entry name" value="DNA/RNA_pol_sf"/>
</dbReference>
<dbReference type="SUPFAM" id="SSF56672">
    <property type="entry name" value="DNA/RNA polymerases"/>
    <property type="match status" value="1"/>
</dbReference>
<dbReference type="GO" id="GO:0008270">
    <property type="term" value="F:zinc ion binding"/>
    <property type="evidence" value="ECO:0007669"/>
    <property type="project" value="UniProtKB-KW"/>
</dbReference>
<evidence type="ECO:0000313" key="8">
    <source>
        <dbReference type="EMBL" id="CAD7256356.1"/>
    </source>
</evidence>
<dbReference type="Gene3D" id="3.30.160.60">
    <property type="entry name" value="Classic Zinc Finger"/>
    <property type="match status" value="5"/>
</dbReference>
<feature type="domain" description="C2H2-type" evidence="7">
    <location>
        <begin position="964"/>
        <end position="994"/>
    </location>
</feature>
<feature type="domain" description="C2H2-type" evidence="7">
    <location>
        <begin position="1265"/>
        <end position="1287"/>
    </location>
</feature>
<evidence type="ECO:0000256" key="3">
    <source>
        <dbReference type="ARBA" id="ARBA00022771"/>
    </source>
</evidence>
<keyword evidence="2" id="KW-0677">Repeat</keyword>